<reference evidence="1 2" key="1">
    <citation type="submission" date="2016-07" db="EMBL/GenBank/DDBJ databases">
        <authorList>
            <person name="Hassler H."/>
        </authorList>
    </citation>
    <scope>NUCLEOTIDE SEQUENCE [LARGE SCALE GENOMIC DNA]</scope>
    <source>
        <strain evidence="1 2">CDC-D5610</strain>
    </source>
</reference>
<organism evidence="1 2">
    <name type="scientific">Legionella clemsonensis</name>
    <dbReference type="NCBI Taxonomy" id="1867846"/>
    <lineage>
        <taxon>Bacteria</taxon>
        <taxon>Pseudomonadati</taxon>
        <taxon>Pseudomonadota</taxon>
        <taxon>Gammaproteobacteria</taxon>
        <taxon>Legionellales</taxon>
        <taxon>Legionellaceae</taxon>
        <taxon>Legionella</taxon>
    </lineage>
</organism>
<dbReference type="RefSeq" id="WP_094091883.1">
    <property type="nucleotide sequence ID" value="NZ_CP016397.1"/>
</dbReference>
<dbReference type="AlphaFoldDB" id="A0A222P5H7"/>
<accession>A0A222P5H7</accession>
<dbReference type="OrthoDB" id="5654089at2"/>
<dbReference type="Proteomes" id="UP000201728">
    <property type="component" value="Chromosome"/>
</dbReference>
<evidence type="ECO:0000313" key="1">
    <source>
        <dbReference type="EMBL" id="ASQ47106.1"/>
    </source>
</evidence>
<sequence>MTIRYLLDVDYTLMVTSFGSTFYNQNLINELKRVGVKEVDFLTKMDVFATSPNKPLRVELINHLEKNGIRVRSVLTTLDTMFIKSGYFSNLSLGDTYQSLMKPVEEAVVAVAKIKDYESRYKQYKAHKAVEKKIKLLDFLIQHQALVLTDSIEEASKKEEASIKAINQIIIDQTITKGNELNFYSILNIFAELRECVKQYPEKAKTFTIKAFYEELVETYTNYQAPEDNTLEEQQLIDTYLSELGYYEDIRYIASLRYRNAAPMAQEHDGKGNIYTQLVTQNTYQKDDIVIFVDDTLREQQSLENAHKALTGYNHVLHTLLPPIQGDAMQFNQGPESQIPLEEFRKQHSKIYFDMLCKEGDLALTSKNSRLAVQCYKAAYILLDDLGQTAPVSKQEMLGKIIQAYKQNDDHVFSSEREDMINQCVFAFNRGGSEIKLRVLEREQAIHEARNPNLYKAKGFSLNRFIDTEPKSVDSEFMNKILGLAKEIHAENESSPTILKCLEKFLSSLKNCVRYSSYREVVKNVGEQDLKIQFN</sequence>
<protein>
    <submittedName>
        <fullName evidence="1">Uncharacterized protein</fullName>
    </submittedName>
</protein>
<dbReference type="EMBL" id="CP016397">
    <property type="protein sequence ID" value="ASQ47106.1"/>
    <property type="molecule type" value="Genomic_DNA"/>
</dbReference>
<name>A0A222P5H7_9GAMM</name>
<keyword evidence="2" id="KW-1185">Reference proteome</keyword>
<dbReference type="KEGG" id="lcd:clem_12860"/>
<gene>
    <name evidence="1" type="ORF">clem_12860</name>
</gene>
<evidence type="ECO:0000313" key="2">
    <source>
        <dbReference type="Proteomes" id="UP000201728"/>
    </source>
</evidence>
<proteinExistence type="predicted"/>